<feature type="compositionally biased region" description="Basic and acidic residues" evidence="1">
    <location>
        <begin position="115"/>
        <end position="124"/>
    </location>
</feature>
<evidence type="ECO:0000259" key="2">
    <source>
        <dbReference type="SMART" id="SM00776"/>
    </source>
</evidence>
<feature type="domain" description="Glycosyl hydrolase family 98 putative carbohydrate-binding module" evidence="2">
    <location>
        <begin position="93"/>
        <end position="238"/>
    </location>
</feature>
<sequence length="340" mass="35543">MQGIFIARTGGVVSDLTLAPEVPAGWALVAGQPVRKSRLAAGQSVSAKWTLKLLRGGVRGDLELVVAGNYTAPDGRRVYSADVVPIFADPLPPTGSTYVSDLPWTDESNGYGRAQQRDHSHGGDRPPGALTIAGKTYAKGVGSHAPSSLTTWLGANCSRFVAEVGVDDGTQTTEGSVGFIVVGDGRELARTPVIRAGETAHELDLNVTGVKRLTLATTDGGNGKNSDHANWALPVHRTLVTRRVAVHRTLVTKSGMSVDASDHSAGPGAALTGDGESVRYGHADGQKGPMNGDTPRNKRPMNDIGHAGRGDGWMPSRGGVRTGVWVGVGRGRGLRRRRGS</sequence>
<feature type="region of interest" description="Disordered" evidence="1">
    <location>
        <begin position="280"/>
        <end position="301"/>
    </location>
</feature>
<comment type="caution">
    <text evidence="3">The sequence shown here is derived from an EMBL/GenBank/DDBJ whole genome shotgun (WGS) entry which is preliminary data.</text>
</comment>
<dbReference type="InterPro" id="IPR008979">
    <property type="entry name" value="Galactose-bd-like_sf"/>
</dbReference>
<reference evidence="3 4" key="1">
    <citation type="submission" date="2024-09" db="EMBL/GenBank/DDBJ databases">
        <authorList>
            <person name="Sun Q."/>
            <person name="Mori K."/>
        </authorList>
    </citation>
    <scope>NUCLEOTIDE SEQUENCE [LARGE SCALE GENOMIC DNA]</scope>
    <source>
        <strain evidence="3 4">CGMCC 1.15906</strain>
    </source>
</reference>
<gene>
    <name evidence="3" type="ORF">ACFFGN_09865</name>
</gene>
<keyword evidence="4" id="KW-1185">Reference proteome</keyword>
<proteinExistence type="predicted"/>
<dbReference type="InterPro" id="IPR038637">
    <property type="entry name" value="NPCBM_sf"/>
</dbReference>
<dbReference type="Pfam" id="PF08305">
    <property type="entry name" value="NPCBM"/>
    <property type="match status" value="1"/>
</dbReference>
<feature type="region of interest" description="Disordered" evidence="1">
    <location>
        <begin position="106"/>
        <end position="127"/>
    </location>
</feature>
<dbReference type="Proteomes" id="UP001589890">
    <property type="component" value="Unassembled WGS sequence"/>
</dbReference>
<evidence type="ECO:0000313" key="3">
    <source>
        <dbReference type="EMBL" id="MFC0624367.1"/>
    </source>
</evidence>
<dbReference type="SUPFAM" id="SSF49785">
    <property type="entry name" value="Galactose-binding domain-like"/>
    <property type="match status" value="1"/>
</dbReference>
<evidence type="ECO:0000256" key="1">
    <source>
        <dbReference type="SAM" id="MobiDB-lite"/>
    </source>
</evidence>
<evidence type="ECO:0000313" key="4">
    <source>
        <dbReference type="Proteomes" id="UP001589890"/>
    </source>
</evidence>
<dbReference type="EMBL" id="JBHLTC010000011">
    <property type="protein sequence ID" value="MFC0624367.1"/>
    <property type="molecule type" value="Genomic_DNA"/>
</dbReference>
<organism evidence="3 4">
    <name type="scientific">Kribbella deserti</name>
    <dbReference type="NCBI Taxonomy" id="1926257"/>
    <lineage>
        <taxon>Bacteria</taxon>
        <taxon>Bacillati</taxon>
        <taxon>Actinomycetota</taxon>
        <taxon>Actinomycetes</taxon>
        <taxon>Propionibacteriales</taxon>
        <taxon>Kribbellaceae</taxon>
        <taxon>Kribbella</taxon>
    </lineage>
</organism>
<dbReference type="InterPro" id="IPR013222">
    <property type="entry name" value="Glyco_hyd_98_carb-bd"/>
</dbReference>
<dbReference type="SMART" id="SM00776">
    <property type="entry name" value="NPCBM"/>
    <property type="match status" value="1"/>
</dbReference>
<name>A0ABV6QL94_9ACTN</name>
<protein>
    <submittedName>
        <fullName evidence="3">NPCBM/NEW2 domain-containing protein</fullName>
    </submittedName>
</protein>
<dbReference type="Gene3D" id="2.60.120.1060">
    <property type="entry name" value="NPCBM/NEW2 domain"/>
    <property type="match status" value="1"/>
</dbReference>
<dbReference type="RefSeq" id="WP_380045665.1">
    <property type="nucleotide sequence ID" value="NZ_JBHLTC010000011.1"/>
</dbReference>
<accession>A0ABV6QL94</accession>